<evidence type="ECO:0000256" key="1">
    <source>
        <dbReference type="ARBA" id="ARBA00004541"/>
    </source>
</evidence>
<reference evidence="11" key="1">
    <citation type="submission" date="2022-04" db="EMBL/GenBank/DDBJ databases">
        <title>Carnegiea gigantea Genome sequencing and assembly v2.</title>
        <authorList>
            <person name="Copetti D."/>
            <person name="Sanderson M.J."/>
            <person name="Burquez A."/>
            <person name="Wojciechowski M.F."/>
        </authorList>
    </citation>
    <scope>NUCLEOTIDE SEQUENCE</scope>
    <source>
        <strain evidence="11">SGP5-SGP5p</strain>
        <tissue evidence="11">Aerial part</tissue>
    </source>
</reference>
<evidence type="ECO:0000256" key="7">
    <source>
        <dbReference type="ARBA" id="ARBA00034457"/>
    </source>
</evidence>
<feature type="signal peptide" evidence="9">
    <location>
        <begin position="1"/>
        <end position="26"/>
    </location>
</feature>
<comment type="subcellular location">
    <subcellularLocation>
        <location evidence="1">Cytoplasmic vesicle</location>
    </subcellularLocation>
    <subcellularLocation>
        <location evidence="2">Secreted</location>
    </subcellularLocation>
</comment>
<evidence type="ECO:0000256" key="6">
    <source>
        <dbReference type="ARBA" id="ARBA00023329"/>
    </source>
</evidence>
<accession>A0A9Q1L1L5</accession>
<proteinExistence type="inferred from homology"/>
<dbReference type="InterPro" id="IPR044711">
    <property type="entry name" value="EC11-15"/>
</dbReference>
<dbReference type="Pfam" id="PF05617">
    <property type="entry name" value="Prolamin_like"/>
    <property type="match status" value="1"/>
</dbReference>
<evidence type="ECO:0000256" key="8">
    <source>
        <dbReference type="ARBA" id="ARBA00034484"/>
    </source>
</evidence>
<dbReference type="PANTHER" id="PTHR35293">
    <property type="entry name" value="EGG CELL-SECRETED PROTEIN 1.5"/>
    <property type="match status" value="1"/>
</dbReference>
<keyword evidence="4 9" id="KW-0732">Signal</keyword>
<dbReference type="GO" id="GO:2000008">
    <property type="term" value="P:regulation of protein localization to cell surface"/>
    <property type="evidence" value="ECO:0007669"/>
    <property type="project" value="UniProtKB-ARBA"/>
</dbReference>
<dbReference type="GO" id="GO:0031410">
    <property type="term" value="C:cytoplasmic vesicle"/>
    <property type="evidence" value="ECO:0007669"/>
    <property type="project" value="UniProtKB-SubCell"/>
</dbReference>
<dbReference type="OrthoDB" id="776947at2759"/>
<comment type="similarity">
    <text evidence="8">Belongs to the plant egg cell-secreted peptide family.</text>
</comment>
<evidence type="ECO:0000256" key="3">
    <source>
        <dbReference type="ARBA" id="ARBA00022525"/>
    </source>
</evidence>
<evidence type="ECO:0000313" key="11">
    <source>
        <dbReference type="EMBL" id="KAJ8452721.1"/>
    </source>
</evidence>
<evidence type="ECO:0000256" key="4">
    <source>
        <dbReference type="ARBA" id="ARBA00022729"/>
    </source>
</evidence>
<dbReference type="GO" id="GO:0080155">
    <property type="term" value="P:regulation of double fertilization forming a zygote and endosperm"/>
    <property type="evidence" value="ECO:0007669"/>
    <property type="project" value="UniProtKB-ARBA"/>
</dbReference>
<keyword evidence="5" id="KW-0278">Fertilization</keyword>
<keyword evidence="12" id="KW-1185">Reference proteome</keyword>
<dbReference type="GO" id="GO:0005576">
    <property type="term" value="C:extracellular region"/>
    <property type="evidence" value="ECO:0007669"/>
    <property type="project" value="UniProtKB-SubCell"/>
</dbReference>
<dbReference type="Proteomes" id="UP001153076">
    <property type="component" value="Unassembled WGS sequence"/>
</dbReference>
<dbReference type="EMBL" id="JAKOGI010000003">
    <property type="protein sequence ID" value="KAJ8452721.1"/>
    <property type="molecule type" value="Genomic_DNA"/>
</dbReference>
<protein>
    <recommendedName>
        <fullName evidence="10">Prolamin-like domain-containing protein</fullName>
    </recommendedName>
</protein>
<dbReference type="PANTHER" id="PTHR35293:SF1">
    <property type="entry name" value="EGG CELL-SECRETED PROTEIN 1.5"/>
    <property type="match status" value="1"/>
</dbReference>
<evidence type="ECO:0000259" key="10">
    <source>
        <dbReference type="Pfam" id="PF05617"/>
    </source>
</evidence>
<name>A0A9Q1L1L5_9CARY</name>
<evidence type="ECO:0000313" key="12">
    <source>
        <dbReference type="Proteomes" id="UP001153076"/>
    </source>
</evidence>
<dbReference type="AlphaFoldDB" id="A0A9Q1L1L5"/>
<sequence>MGAHWLIKTTLLLMALSVTWVTAASSKAIPTIKSGFRSKESIALTLNRLRLDPGSANCWASLFELQSCTGEVIEFFYEEKASLGPECCRAIQAIVHHCWPAMLTTLGFTSQEGDILTDYCPTYGPLSQGIPSGPVTESSSIKLSRLSASLSDPSSMGSLSSALSAVIISALFSVSSSLPEISSPC</sequence>
<comment type="function">
    <text evidence="7">Involved in the regulation of gamete interactions during the double fertilization and to prevent multiple-pollen tube attraction; mediates the redistribution of the gamete fusogen HAP2/GCS1 to the cell surface after secretion upon sperm arrival.</text>
</comment>
<gene>
    <name evidence="11" type="ORF">Cgig2_005057</name>
</gene>
<evidence type="ECO:0000256" key="5">
    <source>
        <dbReference type="ARBA" id="ARBA00023279"/>
    </source>
</evidence>
<evidence type="ECO:0000256" key="2">
    <source>
        <dbReference type="ARBA" id="ARBA00004613"/>
    </source>
</evidence>
<feature type="chain" id="PRO_5040277707" description="Prolamin-like domain-containing protein" evidence="9">
    <location>
        <begin position="27"/>
        <end position="185"/>
    </location>
</feature>
<keyword evidence="3" id="KW-0964">Secreted</keyword>
<evidence type="ECO:0000256" key="9">
    <source>
        <dbReference type="SAM" id="SignalP"/>
    </source>
</evidence>
<organism evidence="11 12">
    <name type="scientific">Carnegiea gigantea</name>
    <dbReference type="NCBI Taxonomy" id="171969"/>
    <lineage>
        <taxon>Eukaryota</taxon>
        <taxon>Viridiplantae</taxon>
        <taxon>Streptophyta</taxon>
        <taxon>Embryophyta</taxon>
        <taxon>Tracheophyta</taxon>
        <taxon>Spermatophyta</taxon>
        <taxon>Magnoliopsida</taxon>
        <taxon>eudicotyledons</taxon>
        <taxon>Gunneridae</taxon>
        <taxon>Pentapetalae</taxon>
        <taxon>Caryophyllales</taxon>
        <taxon>Cactineae</taxon>
        <taxon>Cactaceae</taxon>
        <taxon>Cactoideae</taxon>
        <taxon>Echinocereeae</taxon>
        <taxon>Carnegiea</taxon>
    </lineage>
</organism>
<dbReference type="GO" id="GO:0009567">
    <property type="term" value="P:double fertilization forming a zygote and endosperm"/>
    <property type="evidence" value="ECO:0007669"/>
    <property type="project" value="InterPro"/>
</dbReference>
<keyword evidence="6" id="KW-0968">Cytoplasmic vesicle</keyword>
<feature type="domain" description="Prolamin-like" evidence="10">
    <location>
        <begin position="57"/>
        <end position="120"/>
    </location>
</feature>
<comment type="caution">
    <text evidence="11">The sequence shown here is derived from an EMBL/GenBank/DDBJ whole genome shotgun (WGS) entry which is preliminary data.</text>
</comment>
<dbReference type="InterPro" id="IPR008502">
    <property type="entry name" value="Prolamin-like"/>
</dbReference>